<dbReference type="InterPro" id="IPR016181">
    <property type="entry name" value="Acyl_CoA_acyltransferase"/>
</dbReference>
<comment type="caution">
    <text evidence="1">The sequence shown here is derived from an EMBL/GenBank/DDBJ whole genome shotgun (WGS) entry which is preliminary data.</text>
</comment>
<sequence>MRPNKLRLEASYVWRHSSSPAVRWAHVIHNWVKPMPEVRVDRQLDGAGEILRYEGLASGVCKPNIGSWPAESSSMDAAITMHTVTGWSDAQRHMTGNFLSLVMPFRLSWLADRIDSPDTVMRSLSRRERRTVKSALQKRGYKLIATTDDAAFEDFYTQVYLPTMRDRHGEQAKGETEETARECMFRRRGVLLLMRDPNLGTVGGALCRYGDRGQSLVMRLVGVRNADPDLYRDGSFKALWILVLQWASSQGFRSVDLKGTEPFVSNGNFQWKRRIGARVGPLRNFMSGHRIVFTVNSDGPGVRSFLVAHPLVEITDAGALGAVCFHDRNAPPQSPGYYAARGISTIRYLDLETMRWSSAEPLACSRRTVRVQTDGCEGEFRSEH</sequence>
<dbReference type="AlphaFoldDB" id="A0A542DEV8"/>
<protein>
    <recommendedName>
        <fullName evidence="3">Acetyltransferase (GNAT) family protein</fullName>
    </recommendedName>
</protein>
<reference evidence="1 2" key="1">
    <citation type="submission" date="2019-06" db="EMBL/GenBank/DDBJ databases">
        <title>Sequencing the genomes of 1000 actinobacteria strains.</title>
        <authorList>
            <person name="Klenk H.-P."/>
        </authorList>
    </citation>
    <scope>NUCLEOTIDE SEQUENCE [LARGE SCALE GENOMIC DNA]</scope>
    <source>
        <strain evidence="1 2">DSM 45679</strain>
    </source>
</reference>
<dbReference type="SUPFAM" id="SSF55729">
    <property type="entry name" value="Acyl-CoA N-acyltransferases (Nat)"/>
    <property type="match status" value="1"/>
</dbReference>
<proteinExistence type="predicted"/>
<evidence type="ECO:0000313" key="2">
    <source>
        <dbReference type="Proteomes" id="UP000320876"/>
    </source>
</evidence>
<keyword evidence="2" id="KW-1185">Reference proteome</keyword>
<dbReference type="Gene3D" id="3.40.630.30">
    <property type="match status" value="1"/>
</dbReference>
<dbReference type="Proteomes" id="UP000320876">
    <property type="component" value="Unassembled WGS sequence"/>
</dbReference>
<evidence type="ECO:0008006" key="3">
    <source>
        <dbReference type="Google" id="ProtNLM"/>
    </source>
</evidence>
<organism evidence="1 2">
    <name type="scientific">Amycolatopsis cihanbeyliensis</name>
    <dbReference type="NCBI Taxonomy" id="1128664"/>
    <lineage>
        <taxon>Bacteria</taxon>
        <taxon>Bacillati</taxon>
        <taxon>Actinomycetota</taxon>
        <taxon>Actinomycetes</taxon>
        <taxon>Pseudonocardiales</taxon>
        <taxon>Pseudonocardiaceae</taxon>
        <taxon>Amycolatopsis</taxon>
    </lineage>
</organism>
<accession>A0A542DEV8</accession>
<evidence type="ECO:0000313" key="1">
    <source>
        <dbReference type="EMBL" id="TQJ01618.1"/>
    </source>
</evidence>
<name>A0A542DEV8_AMYCI</name>
<dbReference type="EMBL" id="VFML01000001">
    <property type="protein sequence ID" value="TQJ01618.1"/>
    <property type="molecule type" value="Genomic_DNA"/>
</dbReference>
<gene>
    <name evidence="1" type="ORF">FB471_1313</name>
</gene>